<dbReference type="EMBL" id="ATMH01006464">
    <property type="protein sequence ID" value="EPY25813.1"/>
    <property type="molecule type" value="Genomic_DNA"/>
</dbReference>
<reference evidence="4" key="2">
    <citation type="submission" date="2013-03" db="EMBL/GenBank/DDBJ databases">
        <authorList>
            <person name="Motta M.C.M."/>
            <person name="Martins A.C.A."/>
            <person name="Preta C.M.C.C."/>
            <person name="Silva R."/>
            <person name="de Souza S.S."/>
            <person name="Klein C.C."/>
            <person name="de Almeida L.G.P."/>
            <person name="Cunha O.L."/>
            <person name="Colabardini A.C."/>
            <person name="Lima B.A."/>
            <person name="Machado C.R."/>
            <person name="Soares C.M.A."/>
            <person name="de Menezes C.B.A."/>
            <person name="Bartolomeu D.C."/>
            <person name="Grisard E.C."/>
            <person name="Fantinatti-Garboggini F."/>
            <person name="Rodrigues-Luiz G.F."/>
            <person name="Wagner G."/>
            <person name="Goldman G.H."/>
            <person name="Fietto J.L.R."/>
            <person name="Ciapina L.P."/>
            <person name="Brocchi M."/>
            <person name="Elias M.C."/>
            <person name="Goldman M.H.S."/>
            <person name="Sagot M.-F."/>
            <person name="Pereira M."/>
            <person name="Stoco P.H."/>
            <person name="Teixeira S.M.R."/>
            <person name="de Mendonca-Neto R.P."/>
            <person name="Maciel T.E.F."/>
            <person name="Mendes T.A.O."/>
            <person name="Urmenyi T.P."/>
            <person name="Teixeira M.M.G."/>
            <person name="de Camargo E.F.P."/>
            <person name="de Sousa W."/>
            <person name="Schenkman S."/>
            <person name="de Vasconcelos A.T.R."/>
        </authorList>
    </citation>
    <scope>NUCLEOTIDE SEQUENCE</scope>
</reference>
<evidence type="ECO:0000313" key="5">
    <source>
        <dbReference type="Proteomes" id="UP000015354"/>
    </source>
</evidence>
<feature type="region of interest" description="Disordered" evidence="2">
    <location>
        <begin position="166"/>
        <end position="209"/>
    </location>
</feature>
<feature type="coiled-coil region" evidence="1">
    <location>
        <begin position="294"/>
        <end position="392"/>
    </location>
</feature>
<dbReference type="Gene3D" id="3.10.20.650">
    <property type="match status" value="1"/>
</dbReference>
<feature type="region of interest" description="Disordered" evidence="2">
    <location>
        <begin position="104"/>
        <end position="138"/>
    </location>
</feature>
<gene>
    <name evidence="4" type="ORF">STCU_04280</name>
    <name evidence="3" type="ORF">STCU_06464</name>
</gene>
<evidence type="ECO:0000313" key="3">
    <source>
        <dbReference type="EMBL" id="EPY25813.1"/>
    </source>
</evidence>
<dbReference type="EMBL" id="ATMH01004280">
    <property type="protein sequence ID" value="EPY30012.1"/>
    <property type="molecule type" value="Genomic_DNA"/>
</dbReference>
<keyword evidence="5" id="KW-1185">Reference proteome</keyword>
<comment type="caution">
    <text evidence="4">The sequence shown here is derived from an EMBL/GenBank/DDBJ whole genome shotgun (WGS) entry which is preliminary data.</text>
</comment>
<protein>
    <submittedName>
        <fullName evidence="4">Uncharacterized protein</fullName>
    </submittedName>
</protein>
<dbReference type="InterPro" id="IPR011992">
    <property type="entry name" value="EF-hand-dom_pair"/>
</dbReference>
<feature type="compositionally biased region" description="Polar residues" evidence="2">
    <location>
        <begin position="117"/>
        <end position="130"/>
    </location>
</feature>
<dbReference type="SUPFAM" id="SSF47473">
    <property type="entry name" value="EF-hand"/>
    <property type="match status" value="1"/>
</dbReference>
<evidence type="ECO:0000256" key="1">
    <source>
        <dbReference type="SAM" id="Coils"/>
    </source>
</evidence>
<sequence length="416" mass="46825">MSFVILACSDIRSQKVNLEFPFNAPPPSIEALRSAMEHTFRAEEDAIKAAMGVTDIRACEPFTINRLQRYDDDTQTWTEITAVPQLQSYDQLYIFRKNSTKADIAPQRELPPPRRSTFFTGSSLEPSHSPVSAVRPASTSYEPNAAYTGLSDASAIESSAVVSQQQRSSQLLPASSPAQGSASPYQPSAIADAPAELPPPAGSTSYYRERTTPERVEYLFRVGDSRRQGHLSLTAFESLFRASDIRFPGEVVQDLHQHFAQQTKGERVMTFEGFQQYAAVFPVAINVAYQRLTNQEKEEAVRAAQQESARALEAAQRQVQDLEARLAAARRSLGSEEQKRGRLQADLEELHRQRDPEYCGDEQRVLDKEVSVFKYREKLSREERDYERLAMERRRRAVQQQARLGSVANGRQSVTD</sequence>
<feature type="compositionally biased region" description="Low complexity" evidence="2">
    <location>
        <begin position="166"/>
        <end position="189"/>
    </location>
</feature>
<keyword evidence="1" id="KW-0175">Coiled coil</keyword>
<organism evidence="4 5">
    <name type="scientific">Strigomonas culicis</name>
    <dbReference type="NCBI Taxonomy" id="28005"/>
    <lineage>
        <taxon>Eukaryota</taxon>
        <taxon>Discoba</taxon>
        <taxon>Euglenozoa</taxon>
        <taxon>Kinetoplastea</taxon>
        <taxon>Metakinetoplastina</taxon>
        <taxon>Trypanosomatida</taxon>
        <taxon>Trypanosomatidae</taxon>
        <taxon>Strigomonadinae</taxon>
        <taxon>Strigomonas</taxon>
    </lineage>
</organism>
<accession>S9UGS2</accession>
<reference evidence="4 5" key="1">
    <citation type="journal article" date="2013" name="PLoS ONE">
        <title>Predicting the Proteins of Angomonas deanei, Strigomonas culicis and Their Respective Endosymbionts Reveals New Aspects of the Trypanosomatidae Family.</title>
        <authorList>
            <person name="Motta M.C."/>
            <person name="Martins A.C."/>
            <person name="de Souza S.S."/>
            <person name="Catta-Preta C.M."/>
            <person name="Silva R."/>
            <person name="Klein C.C."/>
            <person name="de Almeida L.G."/>
            <person name="de Lima Cunha O."/>
            <person name="Ciapina L.P."/>
            <person name="Brocchi M."/>
            <person name="Colabardini A.C."/>
            <person name="de Araujo Lima B."/>
            <person name="Machado C.R."/>
            <person name="de Almeida Soares C.M."/>
            <person name="Probst C.M."/>
            <person name="de Menezes C.B."/>
            <person name="Thompson C.E."/>
            <person name="Bartholomeu D.C."/>
            <person name="Gradia D.F."/>
            <person name="Pavoni D.P."/>
            <person name="Grisard E.C."/>
            <person name="Fantinatti-Garboggini F."/>
            <person name="Marchini F.K."/>
            <person name="Rodrigues-Luiz G.F."/>
            <person name="Wagner G."/>
            <person name="Goldman G.H."/>
            <person name="Fietto J.L."/>
            <person name="Elias M.C."/>
            <person name="Goldman M.H."/>
            <person name="Sagot M.F."/>
            <person name="Pereira M."/>
            <person name="Stoco P.H."/>
            <person name="de Mendonca-Neto R.P."/>
            <person name="Teixeira S.M."/>
            <person name="Maciel T.E."/>
            <person name="de Oliveira Mendes T.A."/>
            <person name="Urmenyi T.P."/>
            <person name="de Souza W."/>
            <person name="Schenkman S."/>
            <person name="de Vasconcelos A.T."/>
        </authorList>
    </citation>
    <scope>NUCLEOTIDE SEQUENCE [LARGE SCALE GENOMIC DNA]</scope>
</reference>
<dbReference type="AlphaFoldDB" id="S9UGS2"/>
<evidence type="ECO:0000313" key="4">
    <source>
        <dbReference type="EMBL" id="EPY30012.1"/>
    </source>
</evidence>
<proteinExistence type="predicted"/>
<evidence type="ECO:0000256" key="2">
    <source>
        <dbReference type="SAM" id="MobiDB-lite"/>
    </source>
</evidence>
<dbReference type="Proteomes" id="UP000015354">
    <property type="component" value="Unassembled WGS sequence"/>
</dbReference>
<dbReference type="OrthoDB" id="271919at2759"/>
<name>S9UGS2_9TRYP</name>